<keyword evidence="8" id="KW-1185">Reference proteome</keyword>
<dbReference type="InterPro" id="IPR000246">
    <property type="entry name" value="Peptidase_T2"/>
</dbReference>
<evidence type="ECO:0000256" key="1">
    <source>
        <dbReference type="ARBA" id="ARBA00022670"/>
    </source>
</evidence>
<dbReference type="SUPFAM" id="SSF56235">
    <property type="entry name" value="N-terminal nucleophile aminohydrolases (Ntn hydrolases)"/>
    <property type="match status" value="1"/>
</dbReference>
<evidence type="ECO:0000313" key="7">
    <source>
        <dbReference type="EMBL" id="BBB90926.1"/>
    </source>
</evidence>
<reference evidence="7 8" key="1">
    <citation type="journal article" date="2018" name="Int. J. Syst. Evol. Microbiol.">
        <title>Methylomusa anaerophila gen. nov., sp. nov., an anaerobic methanol-utilizing bacterium isolated from a microbial fuel cell.</title>
        <authorList>
            <person name="Amano N."/>
            <person name="Yamamuro A."/>
            <person name="Miyahara M."/>
            <person name="Kouzuma A."/>
            <person name="Abe T."/>
            <person name="Watanabe K."/>
        </authorList>
    </citation>
    <scope>NUCLEOTIDE SEQUENCE [LARGE SCALE GENOMIC DNA]</scope>
    <source>
        <strain evidence="7 8">MMFC1</strain>
    </source>
</reference>
<evidence type="ECO:0000313" key="8">
    <source>
        <dbReference type="Proteomes" id="UP000276437"/>
    </source>
</evidence>
<dbReference type="RefSeq" id="WP_126307945.1">
    <property type="nucleotide sequence ID" value="NZ_AP018449.1"/>
</dbReference>
<organism evidence="7 8">
    <name type="scientific">Methylomusa anaerophila</name>
    <dbReference type="NCBI Taxonomy" id="1930071"/>
    <lineage>
        <taxon>Bacteria</taxon>
        <taxon>Bacillati</taxon>
        <taxon>Bacillota</taxon>
        <taxon>Negativicutes</taxon>
        <taxon>Selenomonadales</taxon>
        <taxon>Sporomusaceae</taxon>
        <taxon>Methylomusa</taxon>
    </lineage>
</organism>
<protein>
    <submittedName>
        <fullName evidence="7">Isoaspartyl peptidase</fullName>
        <ecNumber evidence="7">3.4.19.5</ecNumber>
    </submittedName>
</protein>
<dbReference type="GO" id="GO:0006508">
    <property type="term" value="P:proteolysis"/>
    <property type="evidence" value="ECO:0007669"/>
    <property type="project" value="UniProtKB-KW"/>
</dbReference>
<dbReference type="GO" id="GO:0008798">
    <property type="term" value="F:beta-aspartyl-peptidase activity"/>
    <property type="evidence" value="ECO:0007669"/>
    <property type="project" value="UniProtKB-EC"/>
</dbReference>
<dbReference type="InterPro" id="IPR029055">
    <property type="entry name" value="Ntn_hydrolases_N"/>
</dbReference>
<evidence type="ECO:0000256" key="6">
    <source>
        <dbReference type="PIRSR" id="PIRSR600246-3"/>
    </source>
</evidence>
<dbReference type="GO" id="GO:0016811">
    <property type="term" value="F:hydrolase activity, acting on carbon-nitrogen (but not peptide) bonds, in linear amides"/>
    <property type="evidence" value="ECO:0007669"/>
    <property type="project" value="UniProtKB-ARBA"/>
</dbReference>
<gene>
    <name evidence="7" type="primary">iaaA</name>
    <name evidence="7" type="ORF">MAMMFC1_01593</name>
</gene>
<dbReference type="Proteomes" id="UP000276437">
    <property type="component" value="Chromosome"/>
</dbReference>
<sequence length="311" mass="32398">MHSVSPRPFAVAIHGGADQMSELTPDRLAKYHEGLAAALQTALDILAAGGAALDAVEAAVQTLEEDSLFNCGKGSVFNHAGFHELDAAIMSGTNLACGAVAGLRTVKSPVHLARLVMERSPHVFMAGGGAEEFADAMGVERVNNNYFSTDLRYQQWQKALAAGSILLDHGGSRQEKLGTVGAVALDMAGNLAAATSTGGITNKHFGRVGDSPVIGAGTYANNRTCAVSCTGHGEEFIRRAAAFDIHAQMVYAGLTLKQAADNLIYTSLPPGSGGLVAVDRDGNIAMPFNTTGMFRGKAGSKESFWVGTYPD</sequence>
<dbReference type="OrthoDB" id="9780217at2"/>
<dbReference type="KEGG" id="mana:MAMMFC1_01593"/>
<name>A0A348AIM8_9FIRM</name>
<feature type="active site" description="Nucleophile" evidence="4">
    <location>
        <position position="179"/>
    </location>
</feature>
<dbReference type="CDD" id="cd04701">
    <property type="entry name" value="Asparaginase_2"/>
    <property type="match status" value="1"/>
</dbReference>
<feature type="binding site" evidence="5">
    <location>
        <begin position="230"/>
        <end position="233"/>
    </location>
    <ligand>
        <name>substrate</name>
    </ligand>
</feature>
<keyword evidence="2 7" id="KW-0378">Hydrolase</keyword>
<accession>A0A348AIM8</accession>
<dbReference type="FunFam" id="3.60.20.30:FF:000001">
    <property type="entry name" value="Isoaspartyl peptidase/L-asparaginase"/>
    <property type="match status" value="1"/>
</dbReference>
<feature type="site" description="Cleavage; by autolysis" evidence="6">
    <location>
        <begin position="178"/>
        <end position="179"/>
    </location>
</feature>
<dbReference type="Pfam" id="PF01112">
    <property type="entry name" value="Asparaginase_2"/>
    <property type="match status" value="1"/>
</dbReference>
<dbReference type="AlphaFoldDB" id="A0A348AIM8"/>
<dbReference type="PANTHER" id="PTHR10188:SF6">
    <property type="entry name" value="N(4)-(BETA-N-ACETYLGLUCOSAMINYL)-L-ASPARAGINASE"/>
    <property type="match status" value="1"/>
</dbReference>
<proteinExistence type="predicted"/>
<evidence type="ECO:0000256" key="2">
    <source>
        <dbReference type="ARBA" id="ARBA00022801"/>
    </source>
</evidence>
<feature type="binding site" evidence="5">
    <location>
        <begin position="207"/>
        <end position="210"/>
    </location>
    <ligand>
        <name>substrate</name>
    </ligand>
</feature>
<dbReference type="Gene3D" id="3.60.20.30">
    <property type="entry name" value="(Glycosyl)asparaginase"/>
    <property type="match status" value="1"/>
</dbReference>
<evidence type="ECO:0000256" key="4">
    <source>
        <dbReference type="PIRSR" id="PIRSR600246-1"/>
    </source>
</evidence>
<evidence type="ECO:0000256" key="3">
    <source>
        <dbReference type="ARBA" id="ARBA00022813"/>
    </source>
</evidence>
<dbReference type="EC" id="3.4.19.5" evidence="7"/>
<keyword evidence="3" id="KW-0068">Autocatalytic cleavage</keyword>
<keyword evidence="1" id="KW-0645">Protease</keyword>
<dbReference type="EMBL" id="AP018449">
    <property type="protein sequence ID" value="BBB90926.1"/>
    <property type="molecule type" value="Genomic_DNA"/>
</dbReference>
<dbReference type="PANTHER" id="PTHR10188">
    <property type="entry name" value="L-ASPARAGINASE"/>
    <property type="match status" value="1"/>
</dbReference>
<evidence type="ECO:0000256" key="5">
    <source>
        <dbReference type="PIRSR" id="PIRSR600246-2"/>
    </source>
</evidence>